<dbReference type="InterPro" id="IPR006597">
    <property type="entry name" value="Sel1-like"/>
</dbReference>
<feature type="repeat" description="TPR" evidence="6">
    <location>
        <begin position="678"/>
        <end position="711"/>
    </location>
</feature>
<feature type="repeat" description="TPR" evidence="6">
    <location>
        <begin position="1486"/>
        <end position="1519"/>
    </location>
</feature>
<dbReference type="SUPFAM" id="SSF48452">
    <property type="entry name" value="TPR-like"/>
    <property type="match status" value="5"/>
</dbReference>
<evidence type="ECO:0000256" key="2">
    <source>
        <dbReference type="ARBA" id="ARBA00022737"/>
    </source>
</evidence>
<accession>A0A8J5BVH0</accession>
<keyword evidence="3 6" id="KW-0802">TPR repeat</keyword>
<dbReference type="GO" id="GO:0051301">
    <property type="term" value="P:cell division"/>
    <property type="evidence" value="ECO:0007669"/>
    <property type="project" value="TreeGrafter"/>
</dbReference>
<feature type="repeat" description="TPR" evidence="6">
    <location>
        <begin position="119"/>
        <end position="152"/>
    </location>
</feature>
<sequence>METLMVDRVQNSLRFFMHRNAIFLCERLCAEFPTEVRFGHFLLSSCCDGLINYILLLVSIYAGTSMPHSRYLFAMSCFQMNLLQEAEAALCPANEPNVEACIHFILLRFVLFTKVPDGAAGHYLLGLIYRYMGRQALAIEHLMQALTLDPLLWAAYDELCVLGAIEEANDYFSDMAAQRIQQQYLSESSSLNSSNGSEFYNLSSNMAVTSVDSIPRQSKQLGNNTREIASLPLSVMIAKVPASNSGSSNFSQYITPPAATQLSGVAPPPLCRNVHVSFNVANNDVSTKLNNIAVQAPRRKVLDEGKLRKVSGRLFSDSVPRRSTRLSAEAIAVASSNATQVIGNGNGHTSTKFLGGFSSSSSSKVNAASSRSLTFRKGHSWISENFDEGEVLFNTVSCMTLSCCVVAIANSETYCSPLYLPFFDLLLLLGRRSEAFDDSRMENMATTSSSTSMSGDSRYLEQGKAIGDLAQDSRLINGAQELLCLLRTLGEGYRLSCSYRCQVWRSTGCLPETFRKAIQYWMGAIPGQVPFFAMQVGKIHFELVNYFEADHFFDLARRVSPSILESMDIYSTVLYHMKEEMKLSYLAKELLSVDRLSPQAWCALGNCYSLQKDHETALKNFQRAVQLDSRFVYAHTLCGHEYVTLLPLPFLFLYVELEDFENGIKCYQSALQIDQRHYNSWYGLGVVYLRQEKFKFAEHHLHKAYNINPRSSVLMCYLGMTQHALQRNEDALEMIERAISADKQNPLPVYQKAIILVSLECYDEALNELEQLKESAPHESCVYALMGKIYKRFEMHEKAMLCFGLALDLKPPAADVATIKTTHKDVDTMMVWLQWRSYIFPTKWMTLFNLTCSQPYTSTWASHPAGALELQANCCPTQRLSSHLFHGLINYILLLVSIYAGTSMPHSRYLFAMSCFQMNLLQEAEAALCPANEPNVEACIHFILLRFVLFTKVPDGAAGHYLLGLIYRYMGRQALAIEHLMQALTLDPLLWAAYDELCVLGAIEEANDYFSDMAAQRIQQQYLSESSSLNSSNGSEFYNLSSNMAVTSVDSIPRQSKQLGNNTREIASLPLSVMIAKVPASNSGSSNFSQYITPPAATQLSGVAPPPLCRNVHVSFNVANNDVSTKLNNIAVQAPRRKVLDEGKLRKVSGRLFSDSVPRRSTRLSAEAIAVASSNATQVIGNGNGHTSTKFLGGFSSSSSSKVNAASSRSLTFRKGHSWISENFDEGEVLFNTVSCMTLSCCGRRSEAFDDSRMENMATTSSSTSMSGDSRYLEQGKAIGDLAQDSRLINGAQELLCLLRTLGEGYRLSCSYRCQEALDVYLKLSEKQFNTGWVLSQVKCLSLVGKIHFELVNYFEADHFFDLARRVSPSILESMDIYSTVLYHMKEEMKLSYLAKELLSVDRLSPQAWCALGNCYSLQKDHETALKNFQRAVQLDSRFVYAHTLCGHEYVTLLPLPFLFLYVELEDFENGIKCYQSALQIDQRHYNSWYGLGVVYLRQEKFKFAEHHLHKAYNINPRSSVLMCYLGMTQHALQRNEDALEMIERAISADKQNPLPVYQKAIILVSLECYDEALNELEQLKESAPHESCVYALMGKIYKRFEMHEKAMLCFGLALDLKPPAADVATIKAAMEKLYLPDEMDDTL</sequence>
<keyword evidence="8" id="KW-1185">Reference proteome</keyword>
<evidence type="ECO:0000256" key="5">
    <source>
        <dbReference type="ARBA" id="ARBA00038210"/>
    </source>
</evidence>
<dbReference type="GO" id="GO:0007091">
    <property type="term" value="P:metaphase/anaphase transition of mitotic cell cycle"/>
    <property type="evidence" value="ECO:0007669"/>
    <property type="project" value="TreeGrafter"/>
</dbReference>
<dbReference type="Pfam" id="PF00515">
    <property type="entry name" value="TPR_1"/>
    <property type="match status" value="2"/>
</dbReference>
<evidence type="ECO:0000256" key="3">
    <source>
        <dbReference type="ARBA" id="ARBA00022803"/>
    </source>
</evidence>
<evidence type="ECO:0000313" key="7">
    <source>
        <dbReference type="EMBL" id="KAG6467871.1"/>
    </source>
</evidence>
<protein>
    <recommendedName>
        <fullName evidence="9">Cell division cycle protein 27 homolog B</fullName>
    </recommendedName>
</protein>
<comment type="similarity">
    <text evidence="5">Belongs to the APC3/CDC27 family.</text>
</comment>
<evidence type="ECO:0000256" key="6">
    <source>
        <dbReference type="PROSITE-ProRule" id="PRU00339"/>
    </source>
</evidence>
<dbReference type="FunFam" id="1.25.40.10:FF:000018">
    <property type="entry name" value="Cell division cycle protein 27 homolog B"/>
    <property type="match status" value="2"/>
</dbReference>
<reference evidence="7 8" key="1">
    <citation type="submission" date="2020-08" db="EMBL/GenBank/DDBJ databases">
        <title>Plant Genome Project.</title>
        <authorList>
            <person name="Zhang R.-G."/>
        </authorList>
    </citation>
    <scope>NUCLEOTIDE SEQUENCE [LARGE SCALE GENOMIC DNA]</scope>
    <source>
        <tissue evidence="7">Rhizome</tissue>
    </source>
</reference>
<feature type="repeat" description="TPR" evidence="6">
    <location>
        <begin position="1406"/>
        <end position="1439"/>
    </location>
</feature>
<comment type="caution">
    <text evidence="7">The sequence shown here is derived from an EMBL/GenBank/DDBJ whole genome shotgun (WGS) entry which is preliminary data.</text>
</comment>
<proteinExistence type="inferred from homology"/>
<dbReference type="GO" id="GO:0031145">
    <property type="term" value="P:anaphase-promoting complex-dependent catabolic process"/>
    <property type="evidence" value="ECO:0007669"/>
    <property type="project" value="TreeGrafter"/>
</dbReference>
<comment type="subcellular location">
    <subcellularLocation>
        <location evidence="1">Nucleus</location>
    </subcellularLocation>
</comment>
<dbReference type="EMBL" id="JACMSC010000022">
    <property type="protein sequence ID" value="KAG6467871.1"/>
    <property type="molecule type" value="Genomic_DNA"/>
</dbReference>
<dbReference type="InterPro" id="IPR019734">
    <property type="entry name" value="TPR_rpt"/>
</dbReference>
<dbReference type="PANTHER" id="PTHR12558">
    <property type="entry name" value="CELL DIVISION CYCLE 16,23,27"/>
    <property type="match status" value="1"/>
</dbReference>
<dbReference type="GO" id="GO:0005737">
    <property type="term" value="C:cytoplasm"/>
    <property type="evidence" value="ECO:0007669"/>
    <property type="project" value="TreeGrafter"/>
</dbReference>
<feature type="repeat" description="TPR" evidence="6">
    <location>
        <begin position="1588"/>
        <end position="1621"/>
    </location>
</feature>
<evidence type="ECO:0000256" key="4">
    <source>
        <dbReference type="ARBA" id="ARBA00023242"/>
    </source>
</evidence>
<feature type="repeat" description="TPR" evidence="6">
    <location>
        <begin position="780"/>
        <end position="813"/>
    </location>
</feature>
<dbReference type="Gene3D" id="1.25.40.10">
    <property type="entry name" value="Tetratricopeptide repeat domain"/>
    <property type="match status" value="8"/>
</dbReference>
<keyword evidence="2" id="KW-0677">Repeat</keyword>
<dbReference type="SMART" id="SM00671">
    <property type="entry name" value="SEL1"/>
    <property type="match status" value="4"/>
</dbReference>
<dbReference type="Proteomes" id="UP000734854">
    <property type="component" value="Unassembled WGS sequence"/>
</dbReference>
<dbReference type="SMART" id="SM00028">
    <property type="entry name" value="TPR"/>
    <property type="match status" value="15"/>
</dbReference>
<dbReference type="InterPro" id="IPR011990">
    <property type="entry name" value="TPR-like_helical_dom_sf"/>
</dbReference>
<dbReference type="PROSITE" id="PS50005">
    <property type="entry name" value="TPR"/>
    <property type="match status" value="8"/>
</dbReference>
<feature type="repeat" description="TPR" evidence="6">
    <location>
        <begin position="957"/>
        <end position="990"/>
    </location>
</feature>
<evidence type="ECO:0008006" key="9">
    <source>
        <dbReference type="Google" id="ProtNLM"/>
    </source>
</evidence>
<name>A0A8J5BVH0_ZINOF</name>
<dbReference type="PANTHER" id="PTHR12558:SF13">
    <property type="entry name" value="CELL DIVISION CYCLE PROTEIN 27 HOMOLOG"/>
    <property type="match status" value="1"/>
</dbReference>
<dbReference type="GO" id="GO:0005680">
    <property type="term" value="C:anaphase-promoting complex"/>
    <property type="evidence" value="ECO:0007669"/>
    <property type="project" value="UniProtKB-ARBA"/>
</dbReference>
<dbReference type="GO" id="GO:0016567">
    <property type="term" value="P:protein ubiquitination"/>
    <property type="evidence" value="ECO:0007669"/>
    <property type="project" value="TreeGrafter"/>
</dbReference>
<evidence type="ECO:0000313" key="8">
    <source>
        <dbReference type="Proteomes" id="UP000734854"/>
    </source>
</evidence>
<evidence type="ECO:0000256" key="1">
    <source>
        <dbReference type="ARBA" id="ARBA00004123"/>
    </source>
</evidence>
<keyword evidence="4" id="KW-0539">Nucleus</keyword>
<gene>
    <name evidence="7" type="ORF">ZIOFF_072435</name>
</gene>
<feature type="repeat" description="TPR" evidence="6">
    <location>
        <begin position="598"/>
        <end position="631"/>
    </location>
</feature>
<organism evidence="7 8">
    <name type="scientific">Zingiber officinale</name>
    <name type="common">Ginger</name>
    <name type="synonym">Amomum zingiber</name>
    <dbReference type="NCBI Taxonomy" id="94328"/>
    <lineage>
        <taxon>Eukaryota</taxon>
        <taxon>Viridiplantae</taxon>
        <taxon>Streptophyta</taxon>
        <taxon>Embryophyta</taxon>
        <taxon>Tracheophyta</taxon>
        <taxon>Spermatophyta</taxon>
        <taxon>Magnoliopsida</taxon>
        <taxon>Liliopsida</taxon>
        <taxon>Zingiberales</taxon>
        <taxon>Zingiberaceae</taxon>
        <taxon>Zingiber</taxon>
    </lineage>
</organism>
<dbReference type="Pfam" id="PF13181">
    <property type="entry name" value="TPR_8"/>
    <property type="match status" value="2"/>
</dbReference>